<accession>A0AAW3PJY4</accession>
<name>A0AAW3PJY4_9BURK</name>
<comment type="caution">
    <text evidence="1">The sequence shown here is derived from an EMBL/GenBank/DDBJ whole genome shotgun (WGS) entry which is preliminary data.</text>
</comment>
<evidence type="ECO:0008006" key="3">
    <source>
        <dbReference type="Google" id="ProtNLM"/>
    </source>
</evidence>
<dbReference type="Proteomes" id="UP000063236">
    <property type="component" value="Unassembled WGS sequence"/>
</dbReference>
<dbReference type="EMBL" id="LPJV01000016">
    <property type="protein sequence ID" value="KWF56570.1"/>
    <property type="molecule type" value="Genomic_DNA"/>
</dbReference>
<dbReference type="AlphaFoldDB" id="A0AAW3PJY4"/>
<proteinExistence type="predicted"/>
<evidence type="ECO:0000313" key="1">
    <source>
        <dbReference type="EMBL" id="KWF56570.1"/>
    </source>
</evidence>
<gene>
    <name evidence="1" type="ORF">WL88_10960</name>
</gene>
<sequence>MADVTVSPIAFSEPLAFSEAGTLAREAERLPARGAAIALEEGVALQLRKTRVMRRVLRQQPAGVAVNRDPNLARDAFDVLKAMLSNCIRHGPALQHRASPPDFRAHRARRVADASAPNAARGSEAACAVRADRVGRGSFGT</sequence>
<protein>
    <recommendedName>
        <fullName evidence="3">Histidine kinase</fullName>
    </recommendedName>
</protein>
<reference evidence="1 2" key="1">
    <citation type="submission" date="2015-11" db="EMBL/GenBank/DDBJ databases">
        <title>Expanding the genomic diversity of Burkholderia species for the development of highly accurate diagnostics.</title>
        <authorList>
            <person name="Sahl J."/>
            <person name="Keim P."/>
            <person name="Wagner D."/>
        </authorList>
    </citation>
    <scope>NUCLEOTIDE SEQUENCE [LARGE SCALE GENOMIC DNA]</scope>
    <source>
        <strain evidence="1 2">MSMB378WGS</strain>
    </source>
</reference>
<evidence type="ECO:0000313" key="2">
    <source>
        <dbReference type="Proteomes" id="UP000063236"/>
    </source>
</evidence>
<organism evidence="1 2">
    <name type="scientific">Burkholderia diffusa</name>
    <dbReference type="NCBI Taxonomy" id="488732"/>
    <lineage>
        <taxon>Bacteria</taxon>
        <taxon>Pseudomonadati</taxon>
        <taxon>Pseudomonadota</taxon>
        <taxon>Betaproteobacteria</taxon>
        <taxon>Burkholderiales</taxon>
        <taxon>Burkholderiaceae</taxon>
        <taxon>Burkholderia</taxon>
        <taxon>Burkholderia cepacia complex</taxon>
    </lineage>
</organism>